<dbReference type="SUPFAM" id="SSF140453">
    <property type="entry name" value="EsxAB dimer-like"/>
    <property type="match status" value="1"/>
</dbReference>
<keyword evidence="3" id="KW-1185">Reference proteome</keyword>
<evidence type="ECO:0000313" key="2">
    <source>
        <dbReference type="EMBL" id="MFF0453600.1"/>
    </source>
</evidence>
<feature type="compositionally biased region" description="Basic and acidic residues" evidence="1">
    <location>
        <begin position="88"/>
        <end position="98"/>
    </location>
</feature>
<feature type="compositionally biased region" description="Low complexity" evidence="1">
    <location>
        <begin position="214"/>
        <end position="227"/>
    </location>
</feature>
<dbReference type="Gene3D" id="1.10.287.1060">
    <property type="entry name" value="ESAT-6-like"/>
    <property type="match status" value="1"/>
</dbReference>
<sequence>MDQSLYVDPDELRRDAADLRARAAEAARMMTELKADLAREGEAWGDDEPGRLFAESYVPESERNLTGFENLVQNIEALSANLHRMAENFEAQDRHGGSDIRNSLPTLPSPQFPGPRYSPLFDQPNQSGVPSQGLPGSEQGRQATVPPAGAPASDQTGTPSVRQPSGRQSPSTPEDARRPGTGRGTGGAGPDSTGSPNPSAGQQQAPAEPDTPGRRASSPASTTSPAAAAPPPRASAPGTTPPGSASRANTSGPAAPSTRAPGAGPATPAAPRNPGAPWSKPGTAGQPGQSGQPGQQSPPRPSDPRRPTPKPAQDPKERKAPKQRKDTAPKPSPRPVTSDEAMQIIDAMAARHHLRVTGFETSGITTQTALEIAEAVDTVLPKYSLPLRGIAVAAVGDELSRVENRARAAAPKPWIVLDNAAVADPGVLSGRDRTRDRPVEFANRAVHARMLRDLGQVVDLVGGFRARTMVQRALITEYLRVTGTDGRTLAHVTDGYRRWRDQLGEYCFRNGVLDPGRALSAGFARVEQGGVQAPGPAKVLHRLLLTMARLDMR</sequence>
<accession>A0ABW6NEM4</accession>
<proteinExistence type="predicted"/>
<comment type="caution">
    <text evidence="2">The sequence shown here is derived from an EMBL/GenBank/DDBJ whole genome shotgun (WGS) entry which is preliminary data.</text>
</comment>
<dbReference type="InterPro" id="IPR036689">
    <property type="entry name" value="ESAT-6-like_sf"/>
</dbReference>
<feature type="compositionally biased region" description="Polar residues" evidence="1">
    <location>
        <begin position="153"/>
        <end position="172"/>
    </location>
</feature>
<protein>
    <recommendedName>
        <fullName evidence="4">WXG100 family type VII secretion target</fullName>
    </recommendedName>
</protein>
<name>A0ABW6NEM4_9NOCA</name>
<feature type="region of interest" description="Disordered" evidence="1">
    <location>
        <begin position="88"/>
        <end position="338"/>
    </location>
</feature>
<evidence type="ECO:0008006" key="4">
    <source>
        <dbReference type="Google" id="ProtNLM"/>
    </source>
</evidence>
<dbReference type="Proteomes" id="UP001601521">
    <property type="component" value="Unassembled WGS sequence"/>
</dbReference>
<feature type="compositionally biased region" description="Basic and acidic residues" evidence="1">
    <location>
        <begin position="313"/>
        <end position="328"/>
    </location>
</feature>
<gene>
    <name evidence="2" type="ORF">ACFYTH_09545</name>
</gene>
<dbReference type="RefSeq" id="WP_387250432.1">
    <property type="nucleotide sequence ID" value="NZ_JBIALX010000003.1"/>
</dbReference>
<evidence type="ECO:0000256" key="1">
    <source>
        <dbReference type="SAM" id="MobiDB-lite"/>
    </source>
</evidence>
<feature type="compositionally biased region" description="Low complexity" evidence="1">
    <location>
        <begin position="251"/>
        <end position="295"/>
    </location>
</feature>
<dbReference type="EMBL" id="JBIALX010000003">
    <property type="protein sequence ID" value="MFF0453600.1"/>
    <property type="molecule type" value="Genomic_DNA"/>
</dbReference>
<evidence type="ECO:0000313" key="3">
    <source>
        <dbReference type="Proteomes" id="UP001601521"/>
    </source>
</evidence>
<organism evidence="2 3">
    <name type="scientific">Nocardia africana</name>
    <dbReference type="NCBI Taxonomy" id="134964"/>
    <lineage>
        <taxon>Bacteria</taxon>
        <taxon>Bacillati</taxon>
        <taxon>Actinomycetota</taxon>
        <taxon>Actinomycetes</taxon>
        <taxon>Mycobacteriales</taxon>
        <taxon>Nocardiaceae</taxon>
        <taxon>Nocardia</taxon>
    </lineage>
</organism>
<reference evidence="2 3" key="1">
    <citation type="submission" date="2024-10" db="EMBL/GenBank/DDBJ databases">
        <title>The Natural Products Discovery Center: Release of the First 8490 Sequenced Strains for Exploring Actinobacteria Biosynthetic Diversity.</title>
        <authorList>
            <person name="Kalkreuter E."/>
            <person name="Kautsar S.A."/>
            <person name="Yang D."/>
            <person name="Bader C.D."/>
            <person name="Teijaro C.N."/>
            <person name="Fluegel L."/>
            <person name="Davis C.M."/>
            <person name="Simpson J.R."/>
            <person name="Lauterbach L."/>
            <person name="Steele A.D."/>
            <person name="Gui C."/>
            <person name="Meng S."/>
            <person name="Li G."/>
            <person name="Viehrig K."/>
            <person name="Ye F."/>
            <person name="Su P."/>
            <person name="Kiefer A.F."/>
            <person name="Nichols A."/>
            <person name="Cepeda A.J."/>
            <person name="Yan W."/>
            <person name="Fan B."/>
            <person name="Jiang Y."/>
            <person name="Adhikari A."/>
            <person name="Zheng C.-J."/>
            <person name="Schuster L."/>
            <person name="Cowan T.M."/>
            <person name="Smanski M.J."/>
            <person name="Chevrette M.G."/>
            <person name="De Carvalho L.P.S."/>
            <person name="Shen B."/>
        </authorList>
    </citation>
    <scope>NUCLEOTIDE SEQUENCE [LARGE SCALE GENOMIC DNA]</scope>
    <source>
        <strain evidence="2 3">NPDC004550</strain>
    </source>
</reference>